<dbReference type="InterPro" id="IPR015943">
    <property type="entry name" value="WD40/YVTN_repeat-like_dom_sf"/>
</dbReference>
<dbReference type="PANTHER" id="PTHR13129:SF4">
    <property type="entry name" value="DDB1- AND CUL4-ASSOCIATED FACTOR 1"/>
    <property type="match status" value="1"/>
</dbReference>
<dbReference type="InterPro" id="IPR033270">
    <property type="entry name" value="VPRBP/DCAF1"/>
</dbReference>
<feature type="compositionally biased region" description="Basic and acidic residues" evidence="6">
    <location>
        <begin position="1177"/>
        <end position="1195"/>
    </location>
</feature>
<evidence type="ECO:0000256" key="4">
    <source>
        <dbReference type="ARBA" id="ARBA00022786"/>
    </source>
</evidence>
<feature type="region of interest" description="Disordered" evidence="6">
    <location>
        <begin position="1"/>
        <end position="71"/>
    </location>
</feature>
<keyword evidence="5" id="KW-0539">Nucleus</keyword>
<dbReference type="InParanoid" id="A0A024G1Q1"/>
<feature type="compositionally biased region" description="Basic residues" evidence="6">
    <location>
        <begin position="272"/>
        <end position="285"/>
    </location>
</feature>
<reference evidence="7 8" key="1">
    <citation type="submission" date="2012-05" db="EMBL/GenBank/DDBJ databases">
        <title>Recombination and specialization in a pathogen metapopulation.</title>
        <authorList>
            <person name="Gardiner A."/>
            <person name="Kemen E."/>
            <person name="Schultz-Larsen T."/>
            <person name="MacLean D."/>
            <person name="Van Oosterhout C."/>
            <person name="Jones J.D.G."/>
        </authorList>
    </citation>
    <scope>NUCLEOTIDE SEQUENCE [LARGE SCALE GENOMIC DNA]</scope>
    <source>
        <strain evidence="7 8">Ac Nc2</strain>
    </source>
</reference>
<evidence type="ECO:0000256" key="3">
    <source>
        <dbReference type="ARBA" id="ARBA00008845"/>
    </source>
</evidence>
<evidence type="ECO:0000256" key="5">
    <source>
        <dbReference type="ARBA" id="ARBA00023242"/>
    </source>
</evidence>
<feature type="region of interest" description="Disordered" evidence="6">
    <location>
        <begin position="1687"/>
        <end position="1805"/>
    </location>
</feature>
<feature type="compositionally biased region" description="Polar residues" evidence="6">
    <location>
        <begin position="286"/>
        <end position="300"/>
    </location>
</feature>
<accession>A0A024G1Q1</accession>
<dbReference type="Gene3D" id="1.25.10.10">
    <property type="entry name" value="Leucine-rich Repeat Variant"/>
    <property type="match status" value="1"/>
</dbReference>
<feature type="compositionally biased region" description="Polar residues" evidence="6">
    <location>
        <begin position="1124"/>
        <end position="1136"/>
    </location>
</feature>
<comment type="subcellular location">
    <subcellularLocation>
        <location evidence="1">Nucleus</location>
    </subcellularLocation>
</comment>
<evidence type="ECO:0000256" key="1">
    <source>
        <dbReference type="ARBA" id="ARBA00004123"/>
    </source>
</evidence>
<dbReference type="Gene3D" id="2.130.10.10">
    <property type="entry name" value="YVTN repeat-like/Quinoprotein amine dehydrogenase"/>
    <property type="match status" value="1"/>
</dbReference>
<dbReference type="OrthoDB" id="27563at2759"/>
<dbReference type="GO" id="GO:0016567">
    <property type="term" value="P:protein ubiquitination"/>
    <property type="evidence" value="ECO:0007669"/>
    <property type="project" value="UniProtKB-UniPathway"/>
</dbReference>
<dbReference type="GO" id="GO:0005634">
    <property type="term" value="C:nucleus"/>
    <property type="evidence" value="ECO:0007669"/>
    <property type="project" value="UniProtKB-SubCell"/>
</dbReference>
<gene>
    <name evidence="7" type="ORF">BN9_013690</name>
</gene>
<dbReference type="STRING" id="65357.A0A024G1Q1"/>
<dbReference type="SMART" id="SM00667">
    <property type="entry name" value="LisH"/>
    <property type="match status" value="1"/>
</dbReference>
<feature type="compositionally biased region" description="Acidic residues" evidence="6">
    <location>
        <begin position="1795"/>
        <end position="1805"/>
    </location>
</feature>
<proteinExistence type="inferred from homology"/>
<dbReference type="InterPro" id="IPR006594">
    <property type="entry name" value="LisH"/>
</dbReference>
<dbReference type="PROSITE" id="PS50896">
    <property type="entry name" value="LISH"/>
    <property type="match status" value="1"/>
</dbReference>
<feature type="compositionally biased region" description="Polar residues" evidence="6">
    <location>
        <begin position="1167"/>
        <end position="1176"/>
    </location>
</feature>
<dbReference type="SUPFAM" id="SSF50998">
    <property type="entry name" value="Quinoprotein alcohol dehydrogenase-like"/>
    <property type="match status" value="1"/>
</dbReference>
<feature type="compositionally biased region" description="Basic and acidic residues" evidence="6">
    <location>
        <begin position="59"/>
        <end position="71"/>
    </location>
</feature>
<dbReference type="PANTHER" id="PTHR13129">
    <property type="entry name" value="VPRBP PROTEIN-RELATED"/>
    <property type="match status" value="1"/>
</dbReference>
<keyword evidence="4" id="KW-0833">Ubl conjugation pathway</keyword>
<evidence type="ECO:0000256" key="2">
    <source>
        <dbReference type="ARBA" id="ARBA00004906"/>
    </source>
</evidence>
<dbReference type="InterPro" id="IPR011989">
    <property type="entry name" value="ARM-like"/>
</dbReference>
<comment type="similarity">
    <text evidence="3">Belongs to the VPRBP/DCAF1 family.</text>
</comment>
<comment type="caution">
    <text evidence="7">The sequence shown here is derived from an EMBL/GenBank/DDBJ whole genome shotgun (WGS) entry which is preliminary data.</text>
</comment>
<evidence type="ECO:0000256" key="6">
    <source>
        <dbReference type="SAM" id="MobiDB-lite"/>
    </source>
</evidence>
<feature type="compositionally biased region" description="Acidic residues" evidence="6">
    <location>
        <begin position="1734"/>
        <end position="1761"/>
    </location>
</feature>
<dbReference type="Proteomes" id="UP000053237">
    <property type="component" value="Unassembled WGS sequence"/>
</dbReference>
<feature type="compositionally biased region" description="Basic and acidic residues" evidence="6">
    <location>
        <begin position="1762"/>
        <end position="1775"/>
    </location>
</feature>
<dbReference type="InterPro" id="IPR016024">
    <property type="entry name" value="ARM-type_fold"/>
</dbReference>
<feature type="region of interest" description="Disordered" evidence="6">
    <location>
        <begin position="1077"/>
        <end position="1201"/>
    </location>
</feature>
<organism evidence="7 8">
    <name type="scientific">Albugo candida</name>
    <dbReference type="NCBI Taxonomy" id="65357"/>
    <lineage>
        <taxon>Eukaryota</taxon>
        <taxon>Sar</taxon>
        <taxon>Stramenopiles</taxon>
        <taxon>Oomycota</taxon>
        <taxon>Peronosporomycetes</taxon>
        <taxon>Albuginales</taxon>
        <taxon>Albuginaceae</taxon>
        <taxon>Albugo</taxon>
    </lineage>
</organism>
<feature type="compositionally biased region" description="Acidic residues" evidence="6">
    <location>
        <begin position="42"/>
        <end position="53"/>
    </location>
</feature>
<keyword evidence="8" id="KW-1185">Reference proteome</keyword>
<protein>
    <submittedName>
        <fullName evidence="7">Uncharacterized protein</fullName>
    </submittedName>
</protein>
<comment type="pathway">
    <text evidence="2">Protein modification; protein ubiquitination.</text>
</comment>
<sequence length="1805" mass="204106">MADEQETQAENTTLVDPQIELNSSESIQTSASTMERLIDQSSDSEMESVEDENGAQNTDRNRSHQSWREDSDSAEQHMLLLIQDVLAIVDDVPINATNESKLVTKLNMIAELLEQAESDFSKERTPLMRRENHAIGMLFRIVDDNDDFYGVLEDRLVHSIDADSNHGFTDRVRAALARVLLALVPSSHRFITNMLYEEEALDKMCKYATESEPPLRCYATGIMSVALRDRSIADTVVNREVAIDFLKRARLYASKLEERRQALDYMHENVQRHTRGGNTRQKRHNTGSNQPSSTSYSQHAGTKRRHSGERERENALSVATDRTTSESNDMSNIRTSMHEEAQEEISNEVHITDFRASDRMNTESNAEALDTHSIKANGKHHEEDVKRLVMLELLYTLDCLGCMGEYLELFAPALKEDIVGTIITFLHSKNLSVLSHTLKLTSHFLAHKKFALTLVEVGGIPLMVSSMQVQQEHGQFVVLDRSLSMCLHGFASSTAVMERIIAIDRDLTLVKLAFELLSSPNDRARQNAVVYFGLSIVFKSIMEYFEKNNGLYTLLNIIRTGNTMQKSSTQRQLSHDACLCLRQYLRVHLSLLTHRLRRKLSESQHQLNGPTSTSQATGAITSGYPSVLTTPSATVRLPARVPKLSTSKPIDIDDKIHEQNLIFFEKYRLSVSIPSGMNDNTAIPTSQNPNMLWWSHGGVNGGLWSPAAKLIHLRGILVMMEVASIMSTIISTHFEQQNEEDPSSVIRGWMAERTQFCLEALRILTLVVPSLANEVCTTEVIVPYSFWRDDLEETSSIVSNEVADPVIPTNKASSATDSSRKLGISILLEIAMSTNPRDSDLVRDVLRVLCNCVSPPHAEECWQHPHKDLRQYTMASWSTRNDAGDSNLYRQNLIQSQPNADKNSFTCCGYARDDKILRPVRRIARENNAIKVCIQLLRYKRSVKNADIIRLLATRTLLGLARDRHITQILEKMQLGQLLSDLIRSEPILEENTDVHVRFREAALDLISCVTERAPTTVITEATDPTVRKIGKANIVAETKITYDQLELLRLIQEHLATKGFDKAAEALAKEANLPLPISTSKKKKRGRENAQGTKANAKHQDVPYSRTKFSNRLRSGTEDTKESSQSYSIRRNRNTASERSRPTIGNPGAEKIANIGRPSKKLKVSAQFQGSVQQKSKMELEGKEKSYHGEELGRRRSCHSQKRKHIRYALHSASYFDIQDRQAGKVKHPAISHQKSQLDDIITHYLREQHRQCVNPVTTVPPFKLFGKDATHSCPEPQSLHMPSRIMYNSMSSHGNITNSVMLRDRIGVRYGVRAFSDPYADAGINRYIYSQYRPYQDLYHSPMYYDIISAQFYCAKAEEQTLLLGTREGVVHLVNVESNLVVQEWEAHSRWSRVTDLETNINTFVGSQRPCVVTGAIGSGLAEIALWNINNREEDMLQWRYIGARCPKYNHFGDHLVALDVTNSEEHDRSGNTSLALRGTRPRGALILDVITGQVTSRLNDVNRSNDYGVDTNACYAQDDTRILTDGMLWDVRSTKTALHKFDKLSNAGNGFFHPNGNEVVINAAVWDLRTYRLLRVVPALDKSQAFFSPQGSVLFVYYPLKSLGGDYDDVKRKRCKLRTWFRVLDARDYKEISTVELERDIVDLRVDPLGNFLSVVEGSSAKEGASINRNNSCLLYEIGRRRAAEADSDVEDHSEDEDTTDSMDYESDTEEDAEEGSEDYEEYSLSPSDYNADDQYEVILEDDEPQTDESDEASDDDLPDHQHHLLSNREVRALLQLPSDMSDYQVPHTFSSEEEDEDDDDL</sequence>
<dbReference type="SUPFAM" id="SSF48371">
    <property type="entry name" value="ARM repeat"/>
    <property type="match status" value="1"/>
</dbReference>
<feature type="compositionally biased region" description="Polar residues" evidence="6">
    <location>
        <begin position="8"/>
        <end position="33"/>
    </location>
</feature>
<evidence type="ECO:0000313" key="8">
    <source>
        <dbReference type="Proteomes" id="UP000053237"/>
    </source>
</evidence>
<evidence type="ECO:0000313" key="7">
    <source>
        <dbReference type="EMBL" id="CCI40585.1"/>
    </source>
</evidence>
<dbReference type="UniPathway" id="UPA00143"/>
<dbReference type="InterPro" id="IPR011047">
    <property type="entry name" value="Quinoprotein_ADH-like_sf"/>
</dbReference>
<dbReference type="GO" id="GO:0080008">
    <property type="term" value="C:Cul4-RING E3 ubiquitin ligase complex"/>
    <property type="evidence" value="ECO:0007669"/>
    <property type="project" value="TreeGrafter"/>
</dbReference>
<feature type="compositionally biased region" description="Polar residues" evidence="6">
    <location>
        <begin position="320"/>
        <end position="330"/>
    </location>
</feature>
<name>A0A024G1Q1_9STRA</name>
<feature type="compositionally biased region" description="Acidic residues" evidence="6">
    <location>
        <begin position="1689"/>
        <end position="1725"/>
    </location>
</feature>
<dbReference type="EMBL" id="CAIX01000010">
    <property type="protein sequence ID" value="CCI40585.1"/>
    <property type="molecule type" value="Genomic_DNA"/>
</dbReference>
<feature type="region of interest" description="Disordered" evidence="6">
    <location>
        <begin position="265"/>
        <end position="330"/>
    </location>
</feature>